<evidence type="ECO:0000313" key="3">
    <source>
        <dbReference type="Proteomes" id="UP000504633"/>
    </source>
</evidence>
<protein>
    <submittedName>
        <fullName evidence="4">Uncharacterized protein LOC111594376</fullName>
    </submittedName>
</protein>
<evidence type="ECO:0000256" key="1">
    <source>
        <dbReference type="SAM" id="SignalP"/>
    </source>
</evidence>
<dbReference type="InterPro" id="IPR036508">
    <property type="entry name" value="Chitin-bd_dom_sf"/>
</dbReference>
<sequence>MIAVDFANKLRTASSNICSLLQRPGIVLQFCLLLLLLVGACRALGELVCNSNGFCFCTGHEDGDLVPDCTDCRAYYRCGVNSIQHELCPPALIFDVQLLACMPGKCPRSDGGCPGPHPNGSTLPPPPPPPANCLEQEVKCSFHGQILPHASHCRFFWTCVETCPVLGFCELGTWFDRQKFVCDLPSNVHNCPQGID</sequence>
<dbReference type="OrthoDB" id="6020543at2759"/>
<name>A0A6J2SR80_DROHY</name>
<gene>
    <name evidence="4" type="primary">LOC111594376</name>
</gene>
<reference evidence="4" key="1">
    <citation type="submission" date="2025-08" db="UniProtKB">
        <authorList>
            <consortium name="RefSeq"/>
        </authorList>
    </citation>
    <scope>IDENTIFICATION</scope>
    <source>
        <strain evidence="4">15085-1641.00</strain>
        <tissue evidence="4">Whole body</tissue>
    </source>
</reference>
<evidence type="ECO:0000259" key="2">
    <source>
        <dbReference type="PROSITE" id="PS50940"/>
    </source>
</evidence>
<dbReference type="PROSITE" id="PS50940">
    <property type="entry name" value="CHIT_BIND_II"/>
    <property type="match status" value="1"/>
</dbReference>
<feature type="signal peptide" evidence="1">
    <location>
        <begin position="1"/>
        <end position="43"/>
    </location>
</feature>
<organism evidence="3 4">
    <name type="scientific">Drosophila hydei</name>
    <name type="common">Fruit fly</name>
    <dbReference type="NCBI Taxonomy" id="7224"/>
    <lineage>
        <taxon>Eukaryota</taxon>
        <taxon>Metazoa</taxon>
        <taxon>Ecdysozoa</taxon>
        <taxon>Arthropoda</taxon>
        <taxon>Hexapoda</taxon>
        <taxon>Insecta</taxon>
        <taxon>Pterygota</taxon>
        <taxon>Neoptera</taxon>
        <taxon>Endopterygota</taxon>
        <taxon>Diptera</taxon>
        <taxon>Brachycera</taxon>
        <taxon>Muscomorpha</taxon>
        <taxon>Ephydroidea</taxon>
        <taxon>Drosophilidae</taxon>
        <taxon>Drosophila</taxon>
    </lineage>
</organism>
<dbReference type="OMA" id="FFWTCVE"/>
<dbReference type="KEGG" id="dhe:111594376"/>
<dbReference type="SUPFAM" id="SSF57625">
    <property type="entry name" value="Invertebrate chitin-binding proteins"/>
    <property type="match status" value="2"/>
</dbReference>
<dbReference type="GO" id="GO:0008061">
    <property type="term" value="F:chitin binding"/>
    <property type="evidence" value="ECO:0007669"/>
    <property type="project" value="InterPro"/>
</dbReference>
<keyword evidence="3" id="KW-1185">Reference proteome</keyword>
<accession>A0A6J2SR80</accession>
<dbReference type="GeneID" id="111594376"/>
<dbReference type="GO" id="GO:0005576">
    <property type="term" value="C:extracellular region"/>
    <property type="evidence" value="ECO:0007669"/>
    <property type="project" value="InterPro"/>
</dbReference>
<dbReference type="Gene3D" id="2.170.140.10">
    <property type="entry name" value="Chitin binding domain"/>
    <property type="match status" value="1"/>
</dbReference>
<dbReference type="RefSeq" id="XP_030078797.1">
    <property type="nucleotide sequence ID" value="XM_030222937.1"/>
</dbReference>
<keyword evidence="1" id="KW-0732">Signal</keyword>
<evidence type="ECO:0000313" key="4">
    <source>
        <dbReference type="RefSeq" id="XP_030078797.1"/>
    </source>
</evidence>
<feature type="domain" description="Chitin-binding type-2" evidence="2">
    <location>
        <begin position="137"/>
        <end position="193"/>
    </location>
</feature>
<dbReference type="SMART" id="SM00494">
    <property type="entry name" value="ChtBD2"/>
    <property type="match status" value="2"/>
</dbReference>
<dbReference type="InterPro" id="IPR002557">
    <property type="entry name" value="Chitin-bd_dom"/>
</dbReference>
<feature type="chain" id="PRO_5026968709" evidence="1">
    <location>
        <begin position="44"/>
        <end position="196"/>
    </location>
</feature>
<dbReference type="Pfam" id="PF01607">
    <property type="entry name" value="CBM_14"/>
    <property type="match status" value="2"/>
</dbReference>
<proteinExistence type="predicted"/>
<dbReference type="Proteomes" id="UP000504633">
    <property type="component" value="Unplaced"/>
</dbReference>
<dbReference type="AlphaFoldDB" id="A0A6J2SR80"/>